<keyword evidence="6" id="KW-1185">Reference proteome</keyword>
<dbReference type="RefSeq" id="WP_059033957.1">
    <property type="nucleotide sequence ID" value="NZ_BSDN01000004.1"/>
</dbReference>
<proteinExistence type="predicted"/>
<organism evidence="5">
    <name type="scientific">Tepidanaerobacter syntrophicus</name>
    <dbReference type="NCBI Taxonomy" id="224999"/>
    <lineage>
        <taxon>Bacteria</taxon>
        <taxon>Bacillati</taxon>
        <taxon>Bacillota</taxon>
        <taxon>Clostridia</taxon>
        <taxon>Thermosediminibacterales</taxon>
        <taxon>Tepidanaerobacteraceae</taxon>
        <taxon>Tepidanaerobacter</taxon>
    </lineage>
</organism>
<name>A0A0U9HH84_9FIRM</name>
<evidence type="ECO:0000256" key="4">
    <source>
        <dbReference type="ARBA" id="ARBA00023306"/>
    </source>
</evidence>
<evidence type="ECO:0000256" key="1">
    <source>
        <dbReference type="ARBA" id="ARBA00022490"/>
    </source>
</evidence>
<keyword evidence="4" id="KW-0131">Cell cycle</keyword>
<dbReference type="InterPro" id="IPR036388">
    <property type="entry name" value="WH-like_DNA-bd_sf"/>
</dbReference>
<evidence type="ECO:0000256" key="2">
    <source>
        <dbReference type="ARBA" id="ARBA00022618"/>
    </source>
</evidence>
<dbReference type="GO" id="GO:0051301">
    <property type="term" value="P:cell division"/>
    <property type="evidence" value="ECO:0007669"/>
    <property type="project" value="UniProtKB-KW"/>
</dbReference>
<dbReference type="Gene3D" id="1.10.10.10">
    <property type="entry name" value="Winged helix-like DNA-binding domain superfamily/Winged helix DNA-binding domain"/>
    <property type="match status" value="2"/>
</dbReference>
<dbReference type="PIRSF" id="PIRSF019345">
    <property type="entry name" value="ScpB"/>
    <property type="match status" value="1"/>
</dbReference>
<dbReference type="Pfam" id="PF04079">
    <property type="entry name" value="SMC_ScpB"/>
    <property type="match status" value="1"/>
</dbReference>
<evidence type="ECO:0000313" key="6">
    <source>
        <dbReference type="Proteomes" id="UP000062160"/>
    </source>
</evidence>
<dbReference type="InterPro" id="IPR036390">
    <property type="entry name" value="WH_DNA-bd_sf"/>
</dbReference>
<keyword evidence="3" id="KW-0159">Chromosome partition</keyword>
<dbReference type="AlphaFoldDB" id="A0A0U9HH84"/>
<dbReference type="InterPro" id="IPR005234">
    <property type="entry name" value="ScpB_csome_segregation"/>
</dbReference>
<protein>
    <submittedName>
        <fullName evidence="5">Segregation and condensation protein B</fullName>
    </submittedName>
</protein>
<evidence type="ECO:0000256" key="3">
    <source>
        <dbReference type="ARBA" id="ARBA00022829"/>
    </source>
</evidence>
<keyword evidence="2" id="KW-0132">Cell division</keyword>
<dbReference type="PANTHER" id="PTHR34298:SF2">
    <property type="entry name" value="SEGREGATION AND CONDENSATION PROTEIN B"/>
    <property type="match status" value="1"/>
</dbReference>
<dbReference type="Proteomes" id="UP000062160">
    <property type="component" value="Unassembled WGS sequence"/>
</dbReference>
<gene>
    <name evidence="5" type="ORF">TSYNT_9401</name>
</gene>
<accession>A0A0U9HH84</accession>
<dbReference type="SUPFAM" id="SSF46785">
    <property type="entry name" value="Winged helix' DNA-binding domain"/>
    <property type="match status" value="2"/>
</dbReference>
<evidence type="ECO:0000313" key="5">
    <source>
        <dbReference type="EMBL" id="GAQ26142.1"/>
    </source>
</evidence>
<reference evidence="5" key="1">
    <citation type="journal article" date="2016" name="Genome Announc.">
        <title>Draft Genome Sequence of the Syntrophic Lactate-Degrading Bacterium Tepidanaerobacter syntrophicus JLT.</title>
        <authorList>
            <person name="Matsuura N."/>
            <person name="Ohashi A."/>
            <person name="Tourlousse D.M."/>
            <person name="Sekiguchi Y."/>
        </authorList>
    </citation>
    <scope>NUCLEOTIDE SEQUENCE [LARGE SCALE GENOMIC DNA]</scope>
    <source>
        <strain evidence="5">JL</strain>
    </source>
</reference>
<dbReference type="GO" id="GO:0051304">
    <property type="term" value="P:chromosome separation"/>
    <property type="evidence" value="ECO:0007669"/>
    <property type="project" value="InterPro"/>
</dbReference>
<dbReference type="OrthoDB" id="9806226at2"/>
<keyword evidence="1" id="KW-0963">Cytoplasm</keyword>
<dbReference type="EMBL" id="DF977003">
    <property type="protein sequence ID" value="GAQ26142.1"/>
    <property type="molecule type" value="Genomic_DNA"/>
</dbReference>
<dbReference type="STRING" id="224999.GCA_001485475_02181"/>
<dbReference type="PANTHER" id="PTHR34298">
    <property type="entry name" value="SEGREGATION AND CONDENSATION PROTEIN B"/>
    <property type="match status" value="1"/>
</dbReference>
<sequence>MNIDEAMGIIEGILFASGDPVSMKDIVKATDLTEEDIMKCVNRLEQIYSKSSHGITISKVGENLRLTTKPEIFPYLEAVFAPKAKAQLSEAALETLAIIMFKQPITRAEIEAIRGVNTEKALVTLQERNLIFEKDRLNVPGRPILYATTDYCMEYFGLESIDDVKKAVENTLQKKRIKNLI</sequence>
<dbReference type="NCBIfam" id="TIGR00281">
    <property type="entry name" value="SMC-Scp complex subunit ScpB"/>
    <property type="match status" value="1"/>
</dbReference>